<evidence type="ECO:0000256" key="5">
    <source>
        <dbReference type="ARBA" id="ARBA00023136"/>
    </source>
</evidence>
<evidence type="ECO:0008006" key="12">
    <source>
        <dbReference type="Google" id="ProtNLM"/>
    </source>
</evidence>
<dbReference type="AlphaFoldDB" id="A0A2P1PXQ7"/>
<dbReference type="OrthoDB" id="9770036at2"/>
<evidence type="ECO:0000256" key="2">
    <source>
        <dbReference type="ARBA" id="ARBA00022475"/>
    </source>
</evidence>
<evidence type="ECO:0000256" key="3">
    <source>
        <dbReference type="ARBA" id="ARBA00022692"/>
    </source>
</evidence>
<reference evidence="10 11" key="1">
    <citation type="submission" date="2018-03" db="EMBL/GenBank/DDBJ databases">
        <title>Ahniella affigens gen. nov., sp. nov., a gammaproteobacterium isolated from sandy soil near a stream.</title>
        <authorList>
            <person name="Ko Y."/>
            <person name="Kim J.-H."/>
        </authorList>
    </citation>
    <scope>NUCLEOTIDE SEQUENCE [LARGE SCALE GENOMIC DNA]</scope>
    <source>
        <strain evidence="10 11">D13</strain>
    </source>
</reference>
<dbReference type="Proteomes" id="UP000241074">
    <property type="component" value="Chromosome"/>
</dbReference>
<feature type="domain" description="MacB-like periplasmic core" evidence="9">
    <location>
        <begin position="130"/>
        <end position="303"/>
    </location>
</feature>
<dbReference type="Pfam" id="PF02687">
    <property type="entry name" value="FtsX"/>
    <property type="match status" value="2"/>
</dbReference>
<keyword evidence="5 7" id="KW-0472">Membrane</keyword>
<reference evidence="10 11" key="2">
    <citation type="submission" date="2018-03" db="EMBL/GenBank/DDBJ databases">
        <authorList>
            <person name="Keele B.F."/>
        </authorList>
    </citation>
    <scope>NUCLEOTIDE SEQUENCE [LARGE SCALE GENOMIC DNA]</scope>
    <source>
        <strain evidence="10 11">D13</strain>
    </source>
</reference>
<dbReference type="Pfam" id="PF12704">
    <property type="entry name" value="MacB_PCD"/>
    <property type="match status" value="2"/>
</dbReference>
<dbReference type="KEGG" id="xba:C7S18_21730"/>
<dbReference type="EMBL" id="CP027860">
    <property type="protein sequence ID" value="AVP99633.1"/>
    <property type="molecule type" value="Genomic_DNA"/>
</dbReference>
<dbReference type="GO" id="GO:0022857">
    <property type="term" value="F:transmembrane transporter activity"/>
    <property type="evidence" value="ECO:0007669"/>
    <property type="project" value="TreeGrafter"/>
</dbReference>
<dbReference type="InterPro" id="IPR025857">
    <property type="entry name" value="MacB_PCD"/>
</dbReference>
<comment type="subcellular location">
    <subcellularLocation>
        <location evidence="1">Cell membrane</location>
        <topology evidence="1">Multi-pass membrane protein</topology>
    </subcellularLocation>
</comment>
<protein>
    <recommendedName>
        <fullName evidence="12">ABC transporter permease</fullName>
    </recommendedName>
</protein>
<keyword evidence="4 7" id="KW-1133">Transmembrane helix</keyword>
<evidence type="ECO:0000256" key="7">
    <source>
        <dbReference type="SAM" id="Phobius"/>
    </source>
</evidence>
<dbReference type="InterPro" id="IPR047928">
    <property type="entry name" value="Perm_prefix_1"/>
</dbReference>
<keyword evidence="3 7" id="KW-0812">Transmembrane</keyword>
<evidence type="ECO:0000259" key="8">
    <source>
        <dbReference type="Pfam" id="PF02687"/>
    </source>
</evidence>
<accession>A0A2P1PXQ7</accession>
<feature type="transmembrane region" description="Helical" evidence="7">
    <location>
        <begin position="836"/>
        <end position="856"/>
    </location>
</feature>
<dbReference type="InterPro" id="IPR050250">
    <property type="entry name" value="Macrolide_Exporter_MacB"/>
</dbReference>
<evidence type="ECO:0000259" key="9">
    <source>
        <dbReference type="Pfam" id="PF12704"/>
    </source>
</evidence>
<comment type="similarity">
    <text evidence="6">Belongs to the ABC-4 integral membrane protein family.</text>
</comment>
<proteinExistence type="inferred from homology"/>
<evidence type="ECO:0000313" key="11">
    <source>
        <dbReference type="Proteomes" id="UP000241074"/>
    </source>
</evidence>
<dbReference type="InterPro" id="IPR003838">
    <property type="entry name" value="ABC3_permease_C"/>
</dbReference>
<keyword evidence="11" id="KW-1185">Reference proteome</keyword>
<feature type="transmembrane region" description="Helical" evidence="7">
    <location>
        <begin position="399"/>
        <end position="423"/>
    </location>
</feature>
<evidence type="ECO:0000256" key="1">
    <source>
        <dbReference type="ARBA" id="ARBA00004651"/>
    </source>
</evidence>
<dbReference type="RefSeq" id="WP_106893550.1">
    <property type="nucleotide sequence ID" value="NZ_CP027860.1"/>
</dbReference>
<feature type="domain" description="MacB-like periplasmic core" evidence="9">
    <location>
        <begin position="544"/>
        <end position="710"/>
    </location>
</feature>
<evidence type="ECO:0000256" key="6">
    <source>
        <dbReference type="ARBA" id="ARBA00038076"/>
    </source>
</evidence>
<dbReference type="NCBIfam" id="NF038403">
    <property type="entry name" value="perm_prefix_1"/>
    <property type="match status" value="1"/>
</dbReference>
<feature type="transmembrane region" description="Helical" evidence="7">
    <location>
        <begin position="353"/>
        <end position="378"/>
    </location>
</feature>
<name>A0A2P1PXQ7_9GAMM</name>
<feature type="domain" description="ABC3 transporter permease C-terminal" evidence="8">
    <location>
        <begin position="355"/>
        <end position="475"/>
    </location>
</feature>
<organism evidence="10 11">
    <name type="scientific">Ahniella affigens</name>
    <dbReference type="NCBI Taxonomy" id="2021234"/>
    <lineage>
        <taxon>Bacteria</taxon>
        <taxon>Pseudomonadati</taxon>
        <taxon>Pseudomonadota</taxon>
        <taxon>Gammaproteobacteria</taxon>
        <taxon>Lysobacterales</taxon>
        <taxon>Rhodanobacteraceae</taxon>
        <taxon>Ahniella</taxon>
    </lineage>
</organism>
<feature type="transmembrane region" description="Helical" evidence="7">
    <location>
        <begin position="806"/>
        <end position="824"/>
    </location>
</feature>
<keyword evidence="2" id="KW-1003">Cell membrane</keyword>
<gene>
    <name evidence="10" type="ORF">C7S18_21730</name>
</gene>
<feature type="transmembrane region" description="Helical" evidence="7">
    <location>
        <begin position="453"/>
        <end position="479"/>
    </location>
</feature>
<feature type="transmembrane region" description="Helical" evidence="7">
    <location>
        <begin position="750"/>
        <end position="769"/>
    </location>
</feature>
<evidence type="ECO:0000256" key="4">
    <source>
        <dbReference type="ARBA" id="ARBA00022989"/>
    </source>
</evidence>
<dbReference type="PANTHER" id="PTHR30572:SF4">
    <property type="entry name" value="ABC TRANSPORTER PERMEASE YTRF"/>
    <property type="match status" value="1"/>
</dbReference>
<sequence length="873" mass="94739">MIMRLLQTLKRAWHRKRYERDLADELAFHLQCRVDALVRQGVAQAEALRRARLELGMVELHRDAVRAAHGLLWLDRWWGDLVRAARGLMASPVFVITSALVLGLAIGVNLILQGLWQNYLANPPATSVAGLLYDLELRGNQAQFVAPLTADEIQWLTRDLASANVSVIASRQSNQVLGLTPPRMTYGASVNAAYFPTLKHQILAGRSFVAADFASAAPVVVVGERLWNRLPPAERRLPGTLKLGGQTVQIIGVLTDGFAGLEPFPPQFFLTDRFESRLLQQQGNPIDSRFNTALLVPAGLSAETLRGRLLNWFQTLPRNAIADERVGDAHVLARRSQLSAAESRDADVMLAPLISLTLLLLIAACANVGNLMLARVSLRQQELAVRASLGASRWQLIRLLMLESLLLALLAGAFGMMLTSLALDPLHRYAMSMLVAMGIEPLPMHINWSLLPWMLLQALVACFGFGLLPALSLTSGDLAQAARRDGRLWQGRVPAARLRGWLMSTQVAISLVLLVLAAMIISLSHKSREIDIGYPTETLVDLRHPSPDAALRARLIALPGVRAVTSTANAPLYGVVPRQQVRVGDRSLALGTQTIAADYFQALSLPIVLGRNFTEAEASQQSPLAMISASTAAALWPGQSPLNQRITVIDTDADGLETAQSVTVIGVVPSVVSGLPLAGIDGTMLYRPGALGQPAMRDVLVRIDAGATDAMLNTLADACVAGPNPQICQPWRLSDMVSVYRLPLIVCSHLAAGLGFISLLISALGLFGVMRFQVRARWREFGIRIALGATPQTVLRQVLRQSLRQIRAGFVLGLVACLGVSLLLVKPIGWLQAFPLLAYVGVPTLLLLVALASAWWPARQAVRLSALEALRER</sequence>
<feature type="transmembrane region" description="Helical" evidence="7">
    <location>
        <begin position="500"/>
        <end position="521"/>
    </location>
</feature>
<feature type="domain" description="ABC3 transporter permease C-terminal" evidence="8">
    <location>
        <begin position="754"/>
        <end position="865"/>
    </location>
</feature>
<dbReference type="GO" id="GO:0005886">
    <property type="term" value="C:plasma membrane"/>
    <property type="evidence" value="ECO:0007669"/>
    <property type="project" value="UniProtKB-SubCell"/>
</dbReference>
<evidence type="ECO:0000313" key="10">
    <source>
        <dbReference type="EMBL" id="AVP99633.1"/>
    </source>
</evidence>
<dbReference type="PANTHER" id="PTHR30572">
    <property type="entry name" value="MEMBRANE COMPONENT OF TRANSPORTER-RELATED"/>
    <property type="match status" value="1"/>
</dbReference>
<feature type="transmembrane region" description="Helical" evidence="7">
    <location>
        <begin position="93"/>
        <end position="116"/>
    </location>
</feature>